<dbReference type="Gene3D" id="1.10.45.10">
    <property type="entry name" value="Vanillyl-alcohol Oxidase, Chain A, domain 4"/>
    <property type="match status" value="1"/>
</dbReference>
<dbReference type="Pfam" id="PF01565">
    <property type="entry name" value="FAD_binding_4"/>
    <property type="match status" value="1"/>
</dbReference>
<dbReference type="PANTHER" id="PTHR11748">
    <property type="entry name" value="D-LACTATE DEHYDROGENASE"/>
    <property type="match status" value="1"/>
</dbReference>
<dbReference type="InterPro" id="IPR006094">
    <property type="entry name" value="Oxid_FAD_bind_N"/>
</dbReference>
<evidence type="ECO:0000259" key="5">
    <source>
        <dbReference type="PROSITE" id="PS51387"/>
    </source>
</evidence>
<dbReference type="PROSITE" id="PS51387">
    <property type="entry name" value="FAD_PCMH"/>
    <property type="match status" value="1"/>
</dbReference>
<dbReference type="InterPro" id="IPR016171">
    <property type="entry name" value="Vanillyl_alc_oxidase_C-sub2"/>
</dbReference>
<feature type="domain" description="FAD-binding PCMH-type" evidence="5">
    <location>
        <begin position="1"/>
        <end position="171"/>
    </location>
</feature>
<accession>A0A3B0WCF9</accession>
<protein>
    <submittedName>
        <fullName evidence="6">Glycolate dehydrogenase, FAD-binding subunit GlcE</fullName>
        <ecNumber evidence="6">1.1.99.14</ecNumber>
    </submittedName>
</protein>
<evidence type="ECO:0000256" key="4">
    <source>
        <dbReference type="ARBA" id="ARBA00023002"/>
    </source>
</evidence>
<dbReference type="SUPFAM" id="SSF56176">
    <property type="entry name" value="FAD-binding/transporter-associated domain-like"/>
    <property type="match status" value="1"/>
</dbReference>
<evidence type="ECO:0000313" key="6">
    <source>
        <dbReference type="EMBL" id="VAW52991.1"/>
    </source>
</evidence>
<dbReference type="InterPro" id="IPR016164">
    <property type="entry name" value="FAD-linked_Oxase-like_C"/>
</dbReference>
<dbReference type="NCBIfam" id="NF008439">
    <property type="entry name" value="PRK11282.1"/>
    <property type="match status" value="1"/>
</dbReference>
<dbReference type="InterPro" id="IPR004113">
    <property type="entry name" value="FAD-bd_oxidored_4_C"/>
</dbReference>
<gene>
    <name evidence="6" type="ORF">MNBD_GAMMA06-808</name>
</gene>
<name>A0A3B0WCF9_9ZZZZ</name>
<dbReference type="EC" id="1.1.99.14" evidence="6"/>
<dbReference type="SUPFAM" id="SSF55103">
    <property type="entry name" value="FAD-linked oxidases, C-terminal domain"/>
    <property type="match status" value="1"/>
</dbReference>
<dbReference type="PANTHER" id="PTHR11748:SF103">
    <property type="entry name" value="GLYCOLATE OXIDASE SUBUNIT GLCE"/>
    <property type="match status" value="1"/>
</dbReference>
<proteinExistence type="predicted"/>
<dbReference type="InterPro" id="IPR036318">
    <property type="entry name" value="FAD-bd_PCMH-like_sf"/>
</dbReference>
<dbReference type="AlphaFoldDB" id="A0A3B0WCF9"/>
<dbReference type="GO" id="GO:0071949">
    <property type="term" value="F:FAD binding"/>
    <property type="evidence" value="ECO:0007669"/>
    <property type="project" value="InterPro"/>
</dbReference>
<dbReference type="InterPro" id="IPR016166">
    <property type="entry name" value="FAD-bd_PCMH"/>
</dbReference>
<evidence type="ECO:0000256" key="2">
    <source>
        <dbReference type="ARBA" id="ARBA00022630"/>
    </source>
</evidence>
<comment type="cofactor">
    <cofactor evidence="1">
        <name>FAD</name>
        <dbReference type="ChEBI" id="CHEBI:57692"/>
    </cofactor>
</comment>
<dbReference type="EMBL" id="UOFD01000056">
    <property type="protein sequence ID" value="VAW52991.1"/>
    <property type="molecule type" value="Genomic_DNA"/>
</dbReference>
<keyword evidence="4 6" id="KW-0560">Oxidoreductase</keyword>
<reference evidence="6" key="1">
    <citation type="submission" date="2018-06" db="EMBL/GenBank/DDBJ databases">
        <authorList>
            <person name="Zhirakovskaya E."/>
        </authorList>
    </citation>
    <scope>NUCLEOTIDE SEQUENCE</scope>
</reference>
<keyword evidence="2" id="KW-0285">Flavoprotein</keyword>
<evidence type="ECO:0000256" key="1">
    <source>
        <dbReference type="ARBA" id="ARBA00001974"/>
    </source>
</evidence>
<dbReference type="Pfam" id="PF02913">
    <property type="entry name" value="FAD-oxidase_C"/>
    <property type="match status" value="1"/>
</dbReference>
<organism evidence="6">
    <name type="scientific">hydrothermal vent metagenome</name>
    <dbReference type="NCBI Taxonomy" id="652676"/>
    <lineage>
        <taxon>unclassified sequences</taxon>
        <taxon>metagenomes</taxon>
        <taxon>ecological metagenomes</taxon>
    </lineage>
</organism>
<evidence type="ECO:0000256" key="3">
    <source>
        <dbReference type="ARBA" id="ARBA00022827"/>
    </source>
</evidence>
<dbReference type="GO" id="GO:0019154">
    <property type="term" value="F:glycolate dehydrogenase activity"/>
    <property type="evidence" value="ECO:0007669"/>
    <property type="project" value="UniProtKB-EC"/>
</dbReference>
<keyword evidence="3" id="KW-0274">FAD</keyword>
<dbReference type="InterPro" id="IPR016169">
    <property type="entry name" value="FAD-bd_PCMH_sub2"/>
</dbReference>
<dbReference type="Gene3D" id="3.30.465.10">
    <property type="match status" value="1"/>
</dbReference>
<sequence>MNNDISQNLAEQVSDAIGDKSSLVITSGNSKTFYGNRVKGEVISTAEHTGIIEYQPSELVVTVRSGTLLSELEAELKANKQMLAFEPPQHSANTTIGGIIACGLSGPRRAACGSARDFVLGTTIINGRAEKLKFGGQVMKNVAGYDASRLMVGAQGTLGILLNISLKVLPINEVEITLQLNIELNAVNKQIQQWVKQGLPVTASCFFKNTLYIRLGSTHSAVKKSLTIINSDFNTKEIDNNFWLTIKNQTHDFFTGSQNLWRCSHQNNTAFYENTEEQLLEWNGALRWINVSENSGDKNLHATAEKYNGHAQRYPLKNSMTNNKQITDIFQPLQPAALKIHKRLKQAFDPENILNPHRLYSDL</sequence>